<dbReference type="CDD" id="cd00130">
    <property type="entry name" value="PAS"/>
    <property type="match status" value="1"/>
</dbReference>
<reference evidence="3" key="1">
    <citation type="submission" date="2022-10" db="EMBL/GenBank/DDBJ databases">
        <title>The WGS of Solirubrobacter phytolaccae KCTC 29190.</title>
        <authorList>
            <person name="Jiang Z."/>
        </authorList>
    </citation>
    <scope>NUCLEOTIDE SEQUENCE</scope>
    <source>
        <strain evidence="3">KCTC 29190</strain>
    </source>
</reference>
<dbReference type="SMART" id="SM00091">
    <property type="entry name" value="PAS"/>
    <property type="match status" value="1"/>
</dbReference>
<dbReference type="GO" id="GO:0071111">
    <property type="term" value="F:cyclic-guanylate-specific phosphodiesterase activity"/>
    <property type="evidence" value="ECO:0007669"/>
    <property type="project" value="InterPro"/>
</dbReference>
<dbReference type="Pfam" id="PF08447">
    <property type="entry name" value="PAS_3"/>
    <property type="match status" value="1"/>
</dbReference>
<dbReference type="InterPro" id="IPR035919">
    <property type="entry name" value="EAL_sf"/>
</dbReference>
<protein>
    <submittedName>
        <fullName evidence="3">EAL domain-containing protein</fullName>
    </submittedName>
</protein>
<sequence>MSATLIPPPAAEARPEASVFWRLSSDLLCIADQDGRLLDANPAWELLLGYSREELSKLGLLDLIHSDDHEEARVHFRAHTTGTAGAWAEVEPLEVRCRRADGTFRWLRWTGYADGERIYAAGTDVTERKSRAMQVQRERESALWYGRCLEALDDDRFELHAQPIVDVVTGLTVQHELLIRMRDRNGALVPPGLFLPAAEQHGIIAEIDRWVITQAARIARAGHPVEINLSAHSLGDPSLYGFVARQLAAVGAEPSLIVFEITETALLKDEAAACVFVERVKRLGCRVALDDFGTGYGGFTYLKRLPVDYLKIDIDFVRDLPQNPASQHVVRAVVSLARGFGQKTVAEGVEDAETLALLCELGVDYGQGYHIGRPAPLSDTLRYSAR</sequence>
<evidence type="ECO:0000259" key="1">
    <source>
        <dbReference type="PROSITE" id="PS50112"/>
    </source>
</evidence>
<dbReference type="Proteomes" id="UP001147653">
    <property type="component" value="Unassembled WGS sequence"/>
</dbReference>
<dbReference type="PANTHER" id="PTHR33121:SF23">
    <property type="entry name" value="CYCLIC DI-GMP PHOSPHODIESTERASE PDEB"/>
    <property type="match status" value="1"/>
</dbReference>
<dbReference type="InterPro" id="IPR001633">
    <property type="entry name" value="EAL_dom"/>
</dbReference>
<dbReference type="EMBL" id="JAPDDP010000023">
    <property type="protein sequence ID" value="MDA0181610.1"/>
    <property type="molecule type" value="Genomic_DNA"/>
</dbReference>
<dbReference type="Pfam" id="PF00563">
    <property type="entry name" value="EAL"/>
    <property type="match status" value="1"/>
</dbReference>
<dbReference type="AlphaFoldDB" id="A0A9X3SBN3"/>
<dbReference type="InterPro" id="IPR000014">
    <property type="entry name" value="PAS"/>
</dbReference>
<dbReference type="RefSeq" id="WP_270025958.1">
    <property type="nucleotide sequence ID" value="NZ_JAPDDP010000023.1"/>
</dbReference>
<dbReference type="NCBIfam" id="TIGR00229">
    <property type="entry name" value="sensory_box"/>
    <property type="match status" value="1"/>
</dbReference>
<accession>A0A9X3SBN3</accession>
<proteinExistence type="predicted"/>
<keyword evidence="4" id="KW-1185">Reference proteome</keyword>
<comment type="caution">
    <text evidence="3">The sequence shown here is derived from an EMBL/GenBank/DDBJ whole genome shotgun (WGS) entry which is preliminary data.</text>
</comment>
<dbReference type="Gene3D" id="3.20.20.450">
    <property type="entry name" value="EAL domain"/>
    <property type="match status" value="1"/>
</dbReference>
<dbReference type="CDD" id="cd01948">
    <property type="entry name" value="EAL"/>
    <property type="match status" value="1"/>
</dbReference>
<organism evidence="3 4">
    <name type="scientific">Solirubrobacter phytolaccae</name>
    <dbReference type="NCBI Taxonomy" id="1404360"/>
    <lineage>
        <taxon>Bacteria</taxon>
        <taxon>Bacillati</taxon>
        <taxon>Actinomycetota</taxon>
        <taxon>Thermoleophilia</taxon>
        <taxon>Solirubrobacterales</taxon>
        <taxon>Solirubrobacteraceae</taxon>
        <taxon>Solirubrobacter</taxon>
    </lineage>
</organism>
<dbReference type="PANTHER" id="PTHR33121">
    <property type="entry name" value="CYCLIC DI-GMP PHOSPHODIESTERASE PDEF"/>
    <property type="match status" value="1"/>
</dbReference>
<dbReference type="InterPro" id="IPR050706">
    <property type="entry name" value="Cyclic-di-GMP_PDE-like"/>
</dbReference>
<dbReference type="InterPro" id="IPR035965">
    <property type="entry name" value="PAS-like_dom_sf"/>
</dbReference>
<dbReference type="InterPro" id="IPR013655">
    <property type="entry name" value="PAS_fold_3"/>
</dbReference>
<name>A0A9X3SBN3_9ACTN</name>
<dbReference type="SUPFAM" id="SSF55785">
    <property type="entry name" value="PYP-like sensor domain (PAS domain)"/>
    <property type="match status" value="1"/>
</dbReference>
<feature type="domain" description="EAL" evidence="2">
    <location>
        <begin position="141"/>
        <end position="386"/>
    </location>
</feature>
<evidence type="ECO:0000313" key="4">
    <source>
        <dbReference type="Proteomes" id="UP001147653"/>
    </source>
</evidence>
<feature type="domain" description="PAS" evidence="1">
    <location>
        <begin position="30"/>
        <end position="73"/>
    </location>
</feature>
<dbReference type="PROSITE" id="PS50112">
    <property type="entry name" value="PAS"/>
    <property type="match status" value="1"/>
</dbReference>
<dbReference type="SUPFAM" id="SSF141868">
    <property type="entry name" value="EAL domain-like"/>
    <property type="match status" value="1"/>
</dbReference>
<evidence type="ECO:0000313" key="3">
    <source>
        <dbReference type="EMBL" id="MDA0181610.1"/>
    </source>
</evidence>
<dbReference type="Gene3D" id="3.30.450.20">
    <property type="entry name" value="PAS domain"/>
    <property type="match status" value="1"/>
</dbReference>
<dbReference type="PROSITE" id="PS50883">
    <property type="entry name" value="EAL"/>
    <property type="match status" value="1"/>
</dbReference>
<gene>
    <name evidence="3" type="ORF">OJ997_14995</name>
</gene>
<dbReference type="SMART" id="SM00052">
    <property type="entry name" value="EAL"/>
    <property type="match status" value="1"/>
</dbReference>
<evidence type="ECO:0000259" key="2">
    <source>
        <dbReference type="PROSITE" id="PS50883"/>
    </source>
</evidence>